<sequence length="194" mass="21856">MDTVLFCSGVEEVPHQELVESASSNSLHTEEHSTSSAEVQPSTSNLHLDRRRFRISESSSPEVPPLCRPSVVAPSPIPSVPSTAIMSDTDESDTEEDEWKKVLYPQHPDIEYFDSIHLESKQFMPSRTRPAAYFSHFFDHNLIDLIVQLTNIYAEQKRSLGWTPVDTAEIKAFLGIIILIGLHPLPTIDLYLII</sequence>
<proteinExistence type="predicted"/>
<dbReference type="Proteomes" id="UP000691718">
    <property type="component" value="Unassembled WGS sequence"/>
</dbReference>
<evidence type="ECO:0000313" key="4">
    <source>
        <dbReference type="Proteomes" id="UP000691718"/>
    </source>
</evidence>
<feature type="domain" description="PiggyBac transposable element-derived protein" evidence="2">
    <location>
        <begin position="130"/>
        <end position="189"/>
    </location>
</feature>
<feature type="region of interest" description="Disordered" evidence="1">
    <location>
        <begin position="16"/>
        <end position="95"/>
    </location>
</feature>
<evidence type="ECO:0000259" key="2">
    <source>
        <dbReference type="Pfam" id="PF13843"/>
    </source>
</evidence>
<dbReference type="PANTHER" id="PTHR46599">
    <property type="entry name" value="PIGGYBAC TRANSPOSABLE ELEMENT-DERIVED PROTEIN 4"/>
    <property type="match status" value="1"/>
</dbReference>
<keyword evidence="4" id="KW-1185">Reference proteome</keyword>
<dbReference type="EMBL" id="CAJQZP010001146">
    <property type="protein sequence ID" value="CAG5021465.1"/>
    <property type="molecule type" value="Genomic_DNA"/>
</dbReference>
<reference evidence="3" key="1">
    <citation type="submission" date="2021-04" db="EMBL/GenBank/DDBJ databases">
        <authorList>
            <person name="Tunstrom K."/>
        </authorList>
    </citation>
    <scope>NUCLEOTIDE SEQUENCE</scope>
</reference>
<dbReference type="AlphaFoldDB" id="A0A8S3XLC7"/>
<dbReference type="OrthoDB" id="118105at2759"/>
<evidence type="ECO:0000313" key="3">
    <source>
        <dbReference type="EMBL" id="CAG5021465.1"/>
    </source>
</evidence>
<organism evidence="3 4">
    <name type="scientific">Parnassius apollo</name>
    <name type="common">Apollo butterfly</name>
    <name type="synonym">Papilio apollo</name>
    <dbReference type="NCBI Taxonomy" id="110799"/>
    <lineage>
        <taxon>Eukaryota</taxon>
        <taxon>Metazoa</taxon>
        <taxon>Ecdysozoa</taxon>
        <taxon>Arthropoda</taxon>
        <taxon>Hexapoda</taxon>
        <taxon>Insecta</taxon>
        <taxon>Pterygota</taxon>
        <taxon>Neoptera</taxon>
        <taxon>Endopterygota</taxon>
        <taxon>Lepidoptera</taxon>
        <taxon>Glossata</taxon>
        <taxon>Ditrysia</taxon>
        <taxon>Papilionoidea</taxon>
        <taxon>Papilionidae</taxon>
        <taxon>Parnassiinae</taxon>
        <taxon>Parnassini</taxon>
        <taxon>Parnassius</taxon>
        <taxon>Parnassius</taxon>
    </lineage>
</organism>
<accession>A0A8S3XLC7</accession>
<gene>
    <name evidence="3" type="ORF">PAPOLLO_LOCUS17529</name>
</gene>
<comment type="caution">
    <text evidence="3">The sequence shown here is derived from an EMBL/GenBank/DDBJ whole genome shotgun (WGS) entry which is preliminary data.</text>
</comment>
<dbReference type="PANTHER" id="PTHR46599:SF3">
    <property type="entry name" value="PIGGYBAC TRANSPOSABLE ELEMENT-DERIVED PROTEIN 4"/>
    <property type="match status" value="1"/>
</dbReference>
<dbReference type="InterPro" id="IPR029526">
    <property type="entry name" value="PGBD"/>
</dbReference>
<protein>
    <submittedName>
        <fullName evidence="3">(apollo) hypothetical protein</fullName>
    </submittedName>
</protein>
<dbReference type="Pfam" id="PF13843">
    <property type="entry name" value="DDE_Tnp_1_7"/>
    <property type="match status" value="1"/>
</dbReference>
<name>A0A8S3XLC7_PARAO</name>
<feature type="compositionally biased region" description="Polar residues" evidence="1">
    <location>
        <begin position="34"/>
        <end position="46"/>
    </location>
</feature>
<evidence type="ECO:0000256" key="1">
    <source>
        <dbReference type="SAM" id="MobiDB-lite"/>
    </source>
</evidence>